<proteinExistence type="predicted"/>
<protein>
    <submittedName>
        <fullName evidence="1">Type I phosphodiesterase / nucleotide pyrophosphatase</fullName>
    </submittedName>
</protein>
<evidence type="ECO:0000313" key="1">
    <source>
        <dbReference type="EMBL" id="SEP64674.1"/>
    </source>
</evidence>
<sequence length="198" mass="22161">MSKPMILLNIDSLMTEPLQYSIKKGKAPAIEFLMNHGTFIPDMVSAFPTMSVTIDSTLLTGTYPDQHHIPALNWYDVKNKQIVNYGTGLRETISVGFSRSVLNMFNRLNNIDLNPNLTTLFEDLNSEGKKSAAINSFIYRGHSKKILRVPLLLRWLTNIGSPITTNAPNYLSLGAFKSIRKRSFAPVLIGGNRKYAGR</sequence>
<dbReference type="Proteomes" id="UP000199427">
    <property type="component" value="Unassembled WGS sequence"/>
</dbReference>
<keyword evidence="2" id="KW-1185">Reference proteome</keyword>
<dbReference type="STRING" id="571933.SAMN05216362_1026"/>
<evidence type="ECO:0000313" key="2">
    <source>
        <dbReference type="Proteomes" id="UP000199427"/>
    </source>
</evidence>
<dbReference type="InterPro" id="IPR017850">
    <property type="entry name" value="Alkaline_phosphatase_core_sf"/>
</dbReference>
<dbReference type="Pfam" id="PF01663">
    <property type="entry name" value="Phosphodiest"/>
    <property type="match status" value="1"/>
</dbReference>
<name>A0A1H8ZJX8_9BACI</name>
<accession>A0A1H8ZJX8</accession>
<organism evidence="1 2">
    <name type="scientific">Piscibacillus halophilus</name>
    <dbReference type="NCBI Taxonomy" id="571933"/>
    <lineage>
        <taxon>Bacteria</taxon>
        <taxon>Bacillati</taxon>
        <taxon>Bacillota</taxon>
        <taxon>Bacilli</taxon>
        <taxon>Bacillales</taxon>
        <taxon>Bacillaceae</taxon>
        <taxon>Piscibacillus</taxon>
    </lineage>
</organism>
<dbReference type="EMBL" id="FOES01000002">
    <property type="protein sequence ID" value="SEP64674.1"/>
    <property type="molecule type" value="Genomic_DNA"/>
</dbReference>
<dbReference type="AlphaFoldDB" id="A0A1H8ZJX8"/>
<dbReference type="Gene3D" id="3.40.720.10">
    <property type="entry name" value="Alkaline Phosphatase, subunit A"/>
    <property type="match status" value="1"/>
</dbReference>
<dbReference type="RefSeq" id="WP_256205217.1">
    <property type="nucleotide sequence ID" value="NZ_FOES01000002.1"/>
</dbReference>
<gene>
    <name evidence="1" type="ORF">SAMN05216362_1026</name>
</gene>
<reference evidence="1 2" key="1">
    <citation type="submission" date="2016-10" db="EMBL/GenBank/DDBJ databases">
        <authorList>
            <person name="de Groot N.N."/>
        </authorList>
    </citation>
    <scope>NUCLEOTIDE SEQUENCE [LARGE SCALE GENOMIC DNA]</scope>
    <source>
        <strain evidence="1 2">DSM 21633</strain>
    </source>
</reference>
<dbReference type="InterPro" id="IPR002591">
    <property type="entry name" value="Phosphodiest/P_Trfase"/>
</dbReference>
<dbReference type="SUPFAM" id="SSF53649">
    <property type="entry name" value="Alkaline phosphatase-like"/>
    <property type="match status" value="1"/>
</dbReference>